<comment type="caution">
    <text evidence="11">The sequence shown here is derived from an EMBL/GenBank/DDBJ whole genome shotgun (WGS) entry which is preliminary data.</text>
</comment>
<keyword evidence="3" id="KW-1003">Cell membrane</keyword>
<dbReference type="GO" id="GO:0005524">
    <property type="term" value="F:ATP binding"/>
    <property type="evidence" value="ECO:0007669"/>
    <property type="project" value="UniProtKB-KW"/>
</dbReference>
<evidence type="ECO:0000256" key="1">
    <source>
        <dbReference type="ARBA" id="ARBA00004202"/>
    </source>
</evidence>
<dbReference type="PROSITE" id="PS50893">
    <property type="entry name" value="ABC_TRANSPORTER_2"/>
    <property type="match status" value="1"/>
</dbReference>
<dbReference type="InterPro" id="IPR017871">
    <property type="entry name" value="ABC_transporter-like_CS"/>
</dbReference>
<evidence type="ECO:0000256" key="2">
    <source>
        <dbReference type="ARBA" id="ARBA00022448"/>
    </source>
</evidence>
<evidence type="ECO:0000256" key="8">
    <source>
        <dbReference type="ARBA" id="ARBA00023065"/>
    </source>
</evidence>
<evidence type="ECO:0000256" key="5">
    <source>
        <dbReference type="ARBA" id="ARBA00022741"/>
    </source>
</evidence>
<dbReference type="InterPro" id="IPR027417">
    <property type="entry name" value="P-loop_NTPase"/>
</dbReference>
<dbReference type="Gene3D" id="3.40.50.300">
    <property type="entry name" value="P-loop containing nucleotide triphosphate hydrolases"/>
    <property type="match status" value="1"/>
</dbReference>
<proteinExistence type="predicted"/>
<keyword evidence="7" id="KW-0408">Iron</keyword>
<gene>
    <name evidence="11" type="ORF">HKK74_25880</name>
</gene>
<evidence type="ECO:0000256" key="6">
    <source>
        <dbReference type="ARBA" id="ARBA00022840"/>
    </source>
</evidence>
<dbReference type="SUPFAM" id="SSF52540">
    <property type="entry name" value="P-loop containing nucleoside triphosphate hydrolases"/>
    <property type="match status" value="1"/>
</dbReference>
<feature type="domain" description="ABC transporter" evidence="10">
    <location>
        <begin position="8"/>
        <end position="254"/>
    </location>
</feature>
<keyword evidence="4" id="KW-0410">Iron transport</keyword>
<keyword evidence="8" id="KW-0406">Ion transport</keyword>
<dbReference type="Pfam" id="PF00005">
    <property type="entry name" value="ABC_tran"/>
    <property type="match status" value="1"/>
</dbReference>
<dbReference type="PROSITE" id="PS00211">
    <property type="entry name" value="ABC_TRANSPORTER_1"/>
    <property type="match status" value="1"/>
</dbReference>
<keyword evidence="12" id="KW-1185">Reference proteome</keyword>
<keyword evidence="5" id="KW-0547">Nucleotide-binding</keyword>
<organism evidence="11 12">
    <name type="scientific">Actinomadura alba</name>
    <dbReference type="NCBI Taxonomy" id="406431"/>
    <lineage>
        <taxon>Bacteria</taxon>
        <taxon>Bacillati</taxon>
        <taxon>Actinomycetota</taxon>
        <taxon>Actinomycetes</taxon>
        <taxon>Streptosporangiales</taxon>
        <taxon>Thermomonosporaceae</taxon>
        <taxon>Actinomadura</taxon>
    </lineage>
</organism>
<evidence type="ECO:0000256" key="3">
    <source>
        <dbReference type="ARBA" id="ARBA00022475"/>
    </source>
</evidence>
<dbReference type="CDD" id="cd03214">
    <property type="entry name" value="ABC_Iron-Siderophores_B12_Hemin"/>
    <property type="match status" value="1"/>
</dbReference>
<evidence type="ECO:0000256" key="4">
    <source>
        <dbReference type="ARBA" id="ARBA00022496"/>
    </source>
</evidence>
<dbReference type="PANTHER" id="PTHR42771:SF2">
    <property type="entry name" value="IRON(3+)-HYDROXAMATE IMPORT ATP-BINDING PROTEIN FHUC"/>
    <property type="match status" value="1"/>
</dbReference>
<evidence type="ECO:0000256" key="7">
    <source>
        <dbReference type="ARBA" id="ARBA00023004"/>
    </source>
</evidence>
<keyword evidence="9" id="KW-0472">Membrane</keyword>
<protein>
    <submittedName>
        <fullName evidence="11">ABC transporter ATP-binding protein</fullName>
    </submittedName>
</protein>
<evidence type="ECO:0000259" key="10">
    <source>
        <dbReference type="PROSITE" id="PS50893"/>
    </source>
</evidence>
<evidence type="ECO:0000313" key="12">
    <source>
        <dbReference type="Proteomes" id="UP000805614"/>
    </source>
</evidence>
<dbReference type="EMBL" id="JABVEC010000022">
    <property type="protein sequence ID" value="MBC6468896.1"/>
    <property type="molecule type" value="Genomic_DNA"/>
</dbReference>
<evidence type="ECO:0000313" key="11">
    <source>
        <dbReference type="EMBL" id="MBC6468896.1"/>
    </source>
</evidence>
<comment type="subcellular location">
    <subcellularLocation>
        <location evidence="1">Cell membrane</location>
        <topology evidence="1">Peripheral membrane protein</topology>
    </subcellularLocation>
</comment>
<dbReference type="Proteomes" id="UP000805614">
    <property type="component" value="Unassembled WGS sequence"/>
</dbReference>
<name>A0ABR7LVW1_9ACTN</name>
<dbReference type="PANTHER" id="PTHR42771">
    <property type="entry name" value="IRON(3+)-HYDROXAMATE IMPORT ATP-BINDING PROTEIN FHUC"/>
    <property type="match status" value="1"/>
</dbReference>
<dbReference type="InterPro" id="IPR003593">
    <property type="entry name" value="AAA+_ATPase"/>
</dbReference>
<keyword evidence="6 11" id="KW-0067">ATP-binding</keyword>
<dbReference type="InterPro" id="IPR003439">
    <property type="entry name" value="ABC_transporter-like_ATP-bd"/>
</dbReference>
<keyword evidence="2" id="KW-0813">Transport</keyword>
<dbReference type="SMART" id="SM00382">
    <property type="entry name" value="AAA"/>
    <property type="match status" value="1"/>
</dbReference>
<evidence type="ECO:0000256" key="9">
    <source>
        <dbReference type="ARBA" id="ARBA00023136"/>
    </source>
</evidence>
<accession>A0ABR7LVW1</accession>
<dbReference type="InterPro" id="IPR051535">
    <property type="entry name" value="Siderophore_ABC-ATPase"/>
</dbReference>
<reference evidence="11 12" key="1">
    <citation type="submission" date="2020-06" db="EMBL/GenBank/DDBJ databases">
        <title>Actinomadura xiongansis sp. nov., isolated from soil of Baiyangdian.</title>
        <authorList>
            <person name="Zhang X."/>
        </authorList>
    </citation>
    <scope>NUCLEOTIDE SEQUENCE [LARGE SCALE GENOMIC DNA]</scope>
    <source>
        <strain evidence="11 12">HBUM206468</strain>
    </source>
</reference>
<sequence>MTVRTDVVRTESTSTAHLGAEGLTLGYAEHTVVTDLDLQLPPGRVTVIVGPNACGKSTLLRALGRLLKPARGLVLLDGEDLHHRPTRWVAQQIGVLAQTPTAPEGMTVFDLVARGRQPHQRWWRQWSAEDEARVTEALHQTGITDLADRHVDELSGGQRQRAWIAMTIAQDTRTLLLDEPTTYLDIAHQIEVLDLLRRLNHDLGRTIVAVLHDLNQAARYADHLIMMRDGRIVAHGDPADVVTDRRVHDVFGLEAIVVPDPVTATPLIVPAVPRYARARGNGELVPAEPADRIG</sequence>